<dbReference type="InterPro" id="IPR004474">
    <property type="entry name" value="LytR_CpsA_psr"/>
</dbReference>
<keyword evidence="4" id="KW-1185">Reference proteome</keyword>
<evidence type="ECO:0000313" key="3">
    <source>
        <dbReference type="EMBL" id="MFD2672731.1"/>
    </source>
</evidence>
<accession>A0ABW5RDE8</accession>
<gene>
    <name evidence="3" type="ORF">ACFSUC_14280</name>
</gene>
<dbReference type="Gene3D" id="3.40.630.190">
    <property type="entry name" value="LCP protein"/>
    <property type="match status" value="1"/>
</dbReference>
<sequence length="346" mass="39553">MHVRWKRAGLIIGVTLGCFLLAAAGWGLYLYQEVKETSSQIYEPLERIPLTAADASLFGEASVSEWERERPGIERLLNTVSMHSEGEDTQDIEERTMRMNMTAVDEEAFTVLLMGVDERGKDRGRSDALILMAVHPRKEAITMIHIPRDTRTRIAGTEMEDKINHAYAFGGTSLAVATVEGFLGIPVDYYIRINMEGFEELVDLFGGVEVDNAWRFEYEGITFAQGKLHLDGKEALAYSRMRKLDPRGDLGRNARQKQILSALLEEGKSMQSLLKAQDMLNVVEQNVKTNLTFEDMKQLFAYRTRFTRLESDEIQGSGKMYNRIYYYVVSDKERRRIHDFLLLKLS</sequence>
<dbReference type="Pfam" id="PF03816">
    <property type="entry name" value="LytR_cpsA_psr"/>
    <property type="match status" value="1"/>
</dbReference>
<evidence type="ECO:0000313" key="4">
    <source>
        <dbReference type="Proteomes" id="UP001597497"/>
    </source>
</evidence>
<evidence type="ECO:0000259" key="2">
    <source>
        <dbReference type="Pfam" id="PF03816"/>
    </source>
</evidence>
<dbReference type="RefSeq" id="WP_379930295.1">
    <property type="nucleotide sequence ID" value="NZ_JBHUMM010000043.1"/>
</dbReference>
<proteinExistence type="inferred from homology"/>
<dbReference type="NCBIfam" id="TIGR00350">
    <property type="entry name" value="lytR_cpsA_psr"/>
    <property type="match status" value="1"/>
</dbReference>
<dbReference type="PANTHER" id="PTHR33392">
    <property type="entry name" value="POLYISOPRENYL-TEICHOIC ACID--PEPTIDOGLYCAN TEICHOIC ACID TRANSFERASE TAGU"/>
    <property type="match status" value="1"/>
</dbReference>
<dbReference type="InterPro" id="IPR050922">
    <property type="entry name" value="LytR/CpsA/Psr_CW_biosynth"/>
</dbReference>
<feature type="domain" description="Cell envelope-related transcriptional attenuator" evidence="2">
    <location>
        <begin position="125"/>
        <end position="268"/>
    </location>
</feature>
<comment type="similarity">
    <text evidence="1">Belongs to the LytR/CpsA/Psr (LCP) family.</text>
</comment>
<dbReference type="EMBL" id="JBHUMM010000043">
    <property type="protein sequence ID" value="MFD2672731.1"/>
    <property type="molecule type" value="Genomic_DNA"/>
</dbReference>
<dbReference type="PANTHER" id="PTHR33392:SF6">
    <property type="entry name" value="POLYISOPRENYL-TEICHOIC ACID--PEPTIDOGLYCAN TEICHOIC ACID TRANSFERASE TAGU"/>
    <property type="match status" value="1"/>
</dbReference>
<name>A0ABW5RDE8_9BACL</name>
<dbReference type="Proteomes" id="UP001597497">
    <property type="component" value="Unassembled WGS sequence"/>
</dbReference>
<comment type="caution">
    <text evidence="3">The sequence shown here is derived from an EMBL/GenBank/DDBJ whole genome shotgun (WGS) entry which is preliminary data.</text>
</comment>
<reference evidence="4" key="1">
    <citation type="journal article" date="2019" name="Int. J. Syst. Evol. Microbiol.">
        <title>The Global Catalogue of Microorganisms (GCM) 10K type strain sequencing project: providing services to taxonomists for standard genome sequencing and annotation.</title>
        <authorList>
            <consortium name="The Broad Institute Genomics Platform"/>
            <consortium name="The Broad Institute Genome Sequencing Center for Infectious Disease"/>
            <person name="Wu L."/>
            <person name="Ma J."/>
        </authorList>
    </citation>
    <scope>NUCLEOTIDE SEQUENCE [LARGE SCALE GENOMIC DNA]</scope>
    <source>
        <strain evidence="4">KCTC 33676</strain>
    </source>
</reference>
<evidence type="ECO:0000256" key="1">
    <source>
        <dbReference type="ARBA" id="ARBA00006068"/>
    </source>
</evidence>
<dbReference type="PROSITE" id="PS51257">
    <property type="entry name" value="PROKAR_LIPOPROTEIN"/>
    <property type="match status" value="1"/>
</dbReference>
<protein>
    <submittedName>
        <fullName evidence="3">LCP family protein</fullName>
    </submittedName>
</protein>
<organism evidence="3 4">
    <name type="scientific">Marinicrinis sediminis</name>
    <dbReference type="NCBI Taxonomy" id="1652465"/>
    <lineage>
        <taxon>Bacteria</taxon>
        <taxon>Bacillati</taxon>
        <taxon>Bacillota</taxon>
        <taxon>Bacilli</taxon>
        <taxon>Bacillales</taxon>
        <taxon>Paenibacillaceae</taxon>
    </lineage>
</organism>